<dbReference type="EMBL" id="CAJJDN010000038">
    <property type="protein sequence ID" value="CAD8079029.1"/>
    <property type="molecule type" value="Genomic_DNA"/>
</dbReference>
<dbReference type="Proteomes" id="UP000692954">
    <property type="component" value="Unassembled WGS sequence"/>
</dbReference>
<keyword evidence="2" id="KW-1185">Reference proteome</keyword>
<protein>
    <submittedName>
        <fullName evidence="1">Uncharacterized protein</fullName>
    </submittedName>
</protein>
<dbReference type="AlphaFoldDB" id="A0A8S1MHS8"/>
<evidence type="ECO:0000313" key="2">
    <source>
        <dbReference type="Proteomes" id="UP000692954"/>
    </source>
</evidence>
<gene>
    <name evidence="1" type="ORF">PSON_ATCC_30995.1.T0380246</name>
</gene>
<proteinExistence type="predicted"/>
<sequence>MNSTTSQVIKFKFEISLSWYVQIDLEELLMKERIGNRGK</sequence>
<name>A0A8S1MHS8_9CILI</name>
<comment type="caution">
    <text evidence="1">The sequence shown here is derived from an EMBL/GenBank/DDBJ whole genome shotgun (WGS) entry which is preliminary data.</text>
</comment>
<accession>A0A8S1MHS8</accession>
<evidence type="ECO:0000313" key="1">
    <source>
        <dbReference type="EMBL" id="CAD8079029.1"/>
    </source>
</evidence>
<organism evidence="1 2">
    <name type="scientific">Paramecium sonneborni</name>
    <dbReference type="NCBI Taxonomy" id="65129"/>
    <lineage>
        <taxon>Eukaryota</taxon>
        <taxon>Sar</taxon>
        <taxon>Alveolata</taxon>
        <taxon>Ciliophora</taxon>
        <taxon>Intramacronucleata</taxon>
        <taxon>Oligohymenophorea</taxon>
        <taxon>Peniculida</taxon>
        <taxon>Parameciidae</taxon>
        <taxon>Paramecium</taxon>
    </lineage>
</organism>
<reference evidence="1" key="1">
    <citation type="submission" date="2021-01" db="EMBL/GenBank/DDBJ databases">
        <authorList>
            <consortium name="Genoscope - CEA"/>
            <person name="William W."/>
        </authorList>
    </citation>
    <scope>NUCLEOTIDE SEQUENCE</scope>
</reference>